<accession>A0A068UG69</accession>
<gene>
    <name evidence="1" type="ORF">GSCOC_T00024469001</name>
</gene>
<keyword evidence="2" id="KW-1185">Reference proteome</keyword>
<dbReference type="AlphaFoldDB" id="A0A068UG69"/>
<dbReference type="Proteomes" id="UP000295252">
    <property type="component" value="Chromosome II"/>
</dbReference>
<organism evidence="1 2">
    <name type="scientific">Coffea canephora</name>
    <name type="common">Robusta coffee</name>
    <dbReference type="NCBI Taxonomy" id="49390"/>
    <lineage>
        <taxon>Eukaryota</taxon>
        <taxon>Viridiplantae</taxon>
        <taxon>Streptophyta</taxon>
        <taxon>Embryophyta</taxon>
        <taxon>Tracheophyta</taxon>
        <taxon>Spermatophyta</taxon>
        <taxon>Magnoliopsida</taxon>
        <taxon>eudicotyledons</taxon>
        <taxon>Gunneridae</taxon>
        <taxon>Pentapetalae</taxon>
        <taxon>asterids</taxon>
        <taxon>lamiids</taxon>
        <taxon>Gentianales</taxon>
        <taxon>Rubiaceae</taxon>
        <taxon>Ixoroideae</taxon>
        <taxon>Gardenieae complex</taxon>
        <taxon>Bertiereae - Coffeeae clade</taxon>
        <taxon>Coffeeae</taxon>
        <taxon>Coffea</taxon>
    </lineage>
</organism>
<dbReference type="Gramene" id="CDP07252">
    <property type="protein sequence ID" value="CDP07252"/>
    <property type="gene ID" value="GSCOC_T00024469001"/>
</dbReference>
<dbReference type="InParanoid" id="A0A068UG69"/>
<reference evidence="2" key="1">
    <citation type="journal article" date="2014" name="Science">
        <title>The coffee genome provides insight into the convergent evolution of caffeine biosynthesis.</title>
        <authorList>
            <person name="Denoeud F."/>
            <person name="Carretero-Paulet L."/>
            <person name="Dereeper A."/>
            <person name="Droc G."/>
            <person name="Guyot R."/>
            <person name="Pietrella M."/>
            <person name="Zheng C."/>
            <person name="Alberti A."/>
            <person name="Anthony F."/>
            <person name="Aprea G."/>
            <person name="Aury J.M."/>
            <person name="Bento P."/>
            <person name="Bernard M."/>
            <person name="Bocs S."/>
            <person name="Campa C."/>
            <person name="Cenci A."/>
            <person name="Combes M.C."/>
            <person name="Crouzillat D."/>
            <person name="Da Silva C."/>
            <person name="Daddiego L."/>
            <person name="De Bellis F."/>
            <person name="Dussert S."/>
            <person name="Garsmeur O."/>
            <person name="Gayraud T."/>
            <person name="Guignon V."/>
            <person name="Jahn K."/>
            <person name="Jamilloux V."/>
            <person name="Joet T."/>
            <person name="Labadie K."/>
            <person name="Lan T."/>
            <person name="Leclercq J."/>
            <person name="Lepelley M."/>
            <person name="Leroy T."/>
            <person name="Li L.T."/>
            <person name="Librado P."/>
            <person name="Lopez L."/>
            <person name="Munoz A."/>
            <person name="Noel B."/>
            <person name="Pallavicini A."/>
            <person name="Perrotta G."/>
            <person name="Poncet V."/>
            <person name="Pot D."/>
            <person name="Priyono X."/>
            <person name="Rigoreau M."/>
            <person name="Rouard M."/>
            <person name="Rozas J."/>
            <person name="Tranchant-Dubreuil C."/>
            <person name="VanBuren R."/>
            <person name="Zhang Q."/>
            <person name="Andrade A.C."/>
            <person name="Argout X."/>
            <person name="Bertrand B."/>
            <person name="de Kochko A."/>
            <person name="Graziosi G."/>
            <person name="Henry R.J."/>
            <person name="Jayarama X."/>
            <person name="Ming R."/>
            <person name="Nagai C."/>
            <person name="Rounsley S."/>
            <person name="Sankoff D."/>
            <person name="Giuliano G."/>
            <person name="Albert V.A."/>
            <person name="Wincker P."/>
            <person name="Lashermes P."/>
        </authorList>
    </citation>
    <scope>NUCLEOTIDE SEQUENCE [LARGE SCALE GENOMIC DNA]</scope>
    <source>
        <strain evidence="2">cv. DH200-94</strain>
    </source>
</reference>
<proteinExistence type="predicted"/>
<dbReference type="EMBL" id="HG739110">
    <property type="protein sequence ID" value="CDP07252.1"/>
    <property type="molecule type" value="Genomic_DNA"/>
</dbReference>
<sequence>MKCENREAVLIKQTPPPHLPLHHLPYNCNSNFQYSSSSSSSSSSVITGLFKLNHHLLVKEQQTITPTAEHATKKQIILLCFKTRAKKISLC</sequence>
<evidence type="ECO:0000313" key="1">
    <source>
        <dbReference type="EMBL" id="CDP07252.1"/>
    </source>
</evidence>
<protein>
    <submittedName>
        <fullName evidence="1">Uncharacterized protein</fullName>
    </submittedName>
</protein>
<name>A0A068UG69_COFCA</name>
<evidence type="ECO:0000313" key="2">
    <source>
        <dbReference type="Proteomes" id="UP000295252"/>
    </source>
</evidence>